<dbReference type="InterPro" id="IPR036069">
    <property type="entry name" value="DUF34/NIF3_sf"/>
</dbReference>
<proteinExistence type="inferred from homology"/>
<feature type="binding site" evidence="6">
    <location>
        <position position="65"/>
    </location>
    <ligand>
        <name>a divalent metal cation</name>
        <dbReference type="ChEBI" id="CHEBI:60240"/>
        <label>1</label>
    </ligand>
</feature>
<evidence type="ECO:0000256" key="6">
    <source>
        <dbReference type="PIRSR" id="PIRSR602678-1"/>
    </source>
</evidence>
<organism evidence="7 8">
    <name type="scientific">Mucilaginibacter conchicola</name>
    <dbReference type="NCBI Taxonomy" id="2303333"/>
    <lineage>
        <taxon>Bacteria</taxon>
        <taxon>Pseudomonadati</taxon>
        <taxon>Bacteroidota</taxon>
        <taxon>Sphingobacteriia</taxon>
        <taxon>Sphingobacteriales</taxon>
        <taxon>Sphingobacteriaceae</taxon>
        <taxon>Mucilaginibacter</taxon>
    </lineage>
</organism>
<evidence type="ECO:0000256" key="4">
    <source>
        <dbReference type="ARBA" id="ARBA00022723"/>
    </source>
</evidence>
<feature type="binding site" evidence="6">
    <location>
        <position position="327"/>
    </location>
    <ligand>
        <name>a divalent metal cation</name>
        <dbReference type="ChEBI" id="CHEBI:60240"/>
        <label>1</label>
    </ligand>
</feature>
<evidence type="ECO:0000256" key="2">
    <source>
        <dbReference type="ARBA" id="ARBA00011643"/>
    </source>
</evidence>
<feature type="binding site" evidence="6">
    <location>
        <position position="64"/>
    </location>
    <ligand>
        <name>a divalent metal cation</name>
        <dbReference type="ChEBI" id="CHEBI:60240"/>
        <label>2</label>
    </ligand>
</feature>
<dbReference type="Gene3D" id="3.30.70.120">
    <property type="match status" value="1"/>
</dbReference>
<dbReference type="GO" id="GO:0046872">
    <property type="term" value="F:metal ion binding"/>
    <property type="evidence" value="ECO:0007669"/>
    <property type="project" value="UniProtKB-UniRule"/>
</dbReference>
<accession>A0A372NU06</accession>
<comment type="subunit">
    <text evidence="2">Homohexamer.</text>
</comment>
<gene>
    <name evidence="7" type="ORF">D0C36_14280</name>
</gene>
<dbReference type="SUPFAM" id="SSF102705">
    <property type="entry name" value="NIF3 (NGG1p interacting factor 3)-like"/>
    <property type="match status" value="1"/>
</dbReference>
<comment type="caution">
    <text evidence="7">The sequence shown here is derived from an EMBL/GenBank/DDBJ whole genome shotgun (WGS) entry which is preliminary data.</text>
</comment>
<dbReference type="PANTHER" id="PTHR13799">
    <property type="entry name" value="NGG1 INTERACTING FACTOR 3"/>
    <property type="match status" value="1"/>
</dbReference>
<feature type="binding site" evidence="6">
    <location>
        <position position="331"/>
    </location>
    <ligand>
        <name>a divalent metal cation</name>
        <dbReference type="ChEBI" id="CHEBI:60240"/>
        <label>1</label>
    </ligand>
</feature>
<dbReference type="PIRSF" id="PIRSF037489">
    <property type="entry name" value="UCP037489_NIF3_YqfO"/>
    <property type="match status" value="1"/>
</dbReference>
<reference evidence="7 8" key="1">
    <citation type="submission" date="2018-08" db="EMBL/GenBank/DDBJ databases">
        <title>Mucilaginibacter sp. MYSH2.</title>
        <authorList>
            <person name="Seo T."/>
        </authorList>
    </citation>
    <scope>NUCLEOTIDE SEQUENCE [LARGE SCALE GENOMIC DNA]</scope>
    <source>
        <strain evidence="7 8">MYSH2</strain>
    </source>
</reference>
<dbReference type="Proteomes" id="UP000264217">
    <property type="component" value="Unassembled WGS sequence"/>
</dbReference>
<keyword evidence="4 5" id="KW-0479">Metal-binding</keyword>
<feature type="binding site" evidence="6">
    <location>
        <position position="103"/>
    </location>
    <ligand>
        <name>a divalent metal cation</name>
        <dbReference type="ChEBI" id="CHEBI:60240"/>
        <label>1</label>
    </ligand>
</feature>
<dbReference type="EMBL" id="QWDC01000002">
    <property type="protein sequence ID" value="RFZ92582.1"/>
    <property type="molecule type" value="Genomic_DNA"/>
</dbReference>
<dbReference type="InterPro" id="IPR002678">
    <property type="entry name" value="DUF34/NIF3"/>
</dbReference>
<name>A0A372NU06_9SPHI</name>
<dbReference type="InterPro" id="IPR015867">
    <property type="entry name" value="N-reg_PII/ATP_PRibTrfase_C"/>
</dbReference>
<dbReference type="FunFam" id="3.40.1390.30:FF:000001">
    <property type="entry name" value="GTP cyclohydrolase 1 type 2"/>
    <property type="match status" value="1"/>
</dbReference>
<dbReference type="Gene3D" id="3.40.1390.30">
    <property type="entry name" value="NIF3 (NGG1p interacting factor 3)-like"/>
    <property type="match status" value="1"/>
</dbReference>
<dbReference type="PANTHER" id="PTHR13799:SF14">
    <property type="entry name" value="GTP CYCLOHYDROLASE 1 TYPE 2 HOMOLOG"/>
    <property type="match status" value="1"/>
</dbReference>
<comment type="similarity">
    <text evidence="1 5">Belongs to the GTP cyclohydrolase I type 2/NIF3 family.</text>
</comment>
<evidence type="ECO:0000256" key="1">
    <source>
        <dbReference type="ARBA" id="ARBA00006964"/>
    </source>
</evidence>
<evidence type="ECO:0000256" key="3">
    <source>
        <dbReference type="ARBA" id="ARBA00022112"/>
    </source>
</evidence>
<dbReference type="OrthoDB" id="9792792at2"/>
<dbReference type="RefSeq" id="WP_117392291.1">
    <property type="nucleotide sequence ID" value="NZ_QWDC01000002.1"/>
</dbReference>
<dbReference type="Pfam" id="PF01784">
    <property type="entry name" value="DUF34_NIF3"/>
    <property type="match status" value="1"/>
</dbReference>
<evidence type="ECO:0000313" key="7">
    <source>
        <dbReference type="EMBL" id="RFZ92582.1"/>
    </source>
</evidence>
<sequence>MKLSQLTAYLETLAPLAYQEDYDNSGLIVGYPDQEVNQALISLDCTEAVVDEAIATGCQVIISHHPIVFKGLKKFNGRTYVERVVEKAIRNNIALYAIHTNLDNIMTGVNAKICDILGLTNTRILAPKHNLLKKLVTYVPSAQAEQVRKALFHAGAGQVGNYSECSFNAEGTGTFKAGEGSEPYVGEVGTRHHEDETRIETIYPANLESKIIMALVLAHPYEEVAYDLYNLTNQHQEIGSGMIGELEMPVDELEFLAEIKAVMDCKVIKHTALRNRHVKKVAVCGGSGGFLLKHAISAGADVFITADYKYHEFFDAEGKIVIADIGHFESEQFTQQLLCEIIQKKFSNFAIRLTKVNTNPVKYFI</sequence>
<evidence type="ECO:0000313" key="8">
    <source>
        <dbReference type="Proteomes" id="UP000264217"/>
    </source>
</evidence>
<dbReference type="NCBIfam" id="TIGR00486">
    <property type="entry name" value="YbgI_SA1388"/>
    <property type="match status" value="1"/>
</dbReference>
<dbReference type="GO" id="GO:0005737">
    <property type="term" value="C:cytoplasm"/>
    <property type="evidence" value="ECO:0007669"/>
    <property type="project" value="TreeGrafter"/>
</dbReference>
<keyword evidence="8" id="KW-1185">Reference proteome</keyword>
<dbReference type="AlphaFoldDB" id="A0A372NU06"/>
<dbReference type="InterPro" id="IPR017221">
    <property type="entry name" value="DUF34/NIF3_bac"/>
</dbReference>
<evidence type="ECO:0000256" key="5">
    <source>
        <dbReference type="PIRNR" id="PIRNR037489"/>
    </source>
</evidence>
<dbReference type="FunFam" id="3.30.70.120:FF:000006">
    <property type="entry name" value="GTP cyclohydrolase 1 type 2 homolog"/>
    <property type="match status" value="1"/>
</dbReference>
<protein>
    <recommendedName>
        <fullName evidence="3 5">GTP cyclohydrolase 1 type 2 homolog</fullName>
    </recommendedName>
</protein>